<dbReference type="InterPro" id="IPR036942">
    <property type="entry name" value="Beta-barrel_TonB_sf"/>
</dbReference>
<reference evidence="14" key="1">
    <citation type="submission" date="2022-06" db="EMBL/GenBank/DDBJ databases">
        <title>New Polynucleobacter species.</title>
        <authorList>
            <person name="Hahn M.W."/>
        </authorList>
    </citation>
    <scope>NUCLEOTIDE SEQUENCE</scope>
    <source>
        <strain evidence="14">UK-FUSCHL-C3</strain>
    </source>
</reference>
<evidence type="ECO:0000256" key="10">
    <source>
        <dbReference type="PROSITE-ProRule" id="PRU01360"/>
    </source>
</evidence>
<dbReference type="PROSITE" id="PS52016">
    <property type="entry name" value="TONB_DEPENDENT_REC_3"/>
    <property type="match status" value="1"/>
</dbReference>
<dbReference type="PANTHER" id="PTHR30069:SF28">
    <property type="entry name" value="TONB-DEPENDENT RECEPTOR YNCD-RELATED"/>
    <property type="match status" value="1"/>
</dbReference>
<feature type="domain" description="TonB-dependent receptor-like beta-barrel" evidence="12">
    <location>
        <begin position="240"/>
        <end position="676"/>
    </location>
</feature>
<dbReference type="EMBL" id="CP099959">
    <property type="protein sequence ID" value="XCC58316.1"/>
    <property type="molecule type" value="Genomic_DNA"/>
</dbReference>
<evidence type="ECO:0000256" key="5">
    <source>
        <dbReference type="ARBA" id="ARBA00022692"/>
    </source>
</evidence>
<evidence type="ECO:0000256" key="2">
    <source>
        <dbReference type="ARBA" id="ARBA00009810"/>
    </source>
</evidence>
<evidence type="ECO:0000256" key="11">
    <source>
        <dbReference type="RuleBase" id="RU003357"/>
    </source>
</evidence>
<keyword evidence="4 10" id="KW-1134">Transmembrane beta strand</keyword>
<dbReference type="InterPro" id="IPR039426">
    <property type="entry name" value="TonB-dep_rcpt-like"/>
</dbReference>
<keyword evidence="7 10" id="KW-0472">Membrane</keyword>
<evidence type="ECO:0000256" key="4">
    <source>
        <dbReference type="ARBA" id="ARBA00022452"/>
    </source>
</evidence>
<comment type="subcellular location">
    <subcellularLocation>
        <location evidence="1 10">Cell outer membrane</location>
        <topology evidence="1 10">Multi-pass membrane protein</topology>
    </subcellularLocation>
</comment>
<evidence type="ECO:0000259" key="12">
    <source>
        <dbReference type="Pfam" id="PF00593"/>
    </source>
</evidence>
<dbReference type="SUPFAM" id="SSF56935">
    <property type="entry name" value="Porins"/>
    <property type="match status" value="1"/>
</dbReference>
<gene>
    <name evidence="14" type="ORF">NKE59_03225</name>
</gene>
<dbReference type="GO" id="GO:0044718">
    <property type="term" value="P:siderophore transmembrane transport"/>
    <property type="evidence" value="ECO:0007669"/>
    <property type="project" value="TreeGrafter"/>
</dbReference>
<dbReference type="PANTHER" id="PTHR30069">
    <property type="entry name" value="TONB-DEPENDENT OUTER MEMBRANE RECEPTOR"/>
    <property type="match status" value="1"/>
</dbReference>
<keyword evidence="5 10" id="KW-0812">Transmembrane</keyword>
<dbReference type="Gene3D" id="2.170.130.10">
    <property type="entry name" value="TonB-dependent receptor, plug domain"/>
    <property type="match status" value="1"/>
</dbReference>
<evidence type="ECO:0000313" key="14">
    <source>
        <dbReference type="EMBL" id="XCC58316.1"/>
    </source>
</evidence>
<dbReference type="Pfam" id="PF00593">
    <property type="entry name" value="TonB_dep_Rec_b-barrel"/>
    <property type="match status" value="1"/>
</dbReference>
<dbReference type="AlphaFoldDB" id="A0AAU8A4K1"/>
<accession>A0AAU8A4K1</accession>
<sequence>MLKNNSRILAFRKEALTLLIGSVFIELALANKPEYEAPPLDEIVVSASGYEQKIMDTAASINLVTINQIQNGQARDNLSEPLNRVPGIFALNRQNYAQDLQISSRGFGANSTFGTRGIRLIVDNIPGTVADGQGQISHIDLPSTDRIEVMRGPFSVLYGNSSGGVIRVFTQDGGPKTEVQPYFEVGSYGQRRAGLKASGKSDELGYVIDAGQFHTNGYRDQSAADRRNANAKLSFMGGPDTRITLIANNVSLKAQDPTGLTESQLIANPKQAGTSAVSQNSRKSVDQTQVGASIDFRINANNNFLFSPYLGQRHVLQYLTSATAGSGVIDLVRSFYGMDSKWVHQNKFFDIPLTMVTGIDMNENDDRRRTYTNSGGTAVYSSTASQDYAMNAKNFDQYLQADFRFSERFAFNAGIRNSQTNLSSTTNNSINLNTGSTEFRAMTYMASLQYYLNEMSNVYVSYGSSFDTPTLNQVFYSANGAVNGSSCTSSCSNFGLLAAKTKQVELGFKSRLSPFIKTNIAVFNADTANDIVIGASNAGRNSFTNAPKTNRQGVEGGAQFKLPYNFETNLAYTWLRATVKESYLTNSTNLSTFNTVASGNRIPGVPNQGLFAELLWVKPNKSVEAAIEARANGAMDANDLNTQYKAPGYAVMNIRGVVRQEIAGGWSFSQFFRLNNVFDRSYVGSVIVNQFFLRSYEPAPTRNWMIGAKASYQFK</sequence>
<evidence type="ECO:0000256" key="7">
    <source>
        <dbReference type="ARBA" id="ARBA00023136"/>
    </source>
</evidence>
<comment type="similarity">
    <text evidence="2 10 11">Belongs to the TonB-dependent receptor family.</text>
</comment>
<evidence type="ECO:0000259" key="13">
    <source>
        <dbReference type="Pfam" id="PF07715"/>
    </source>
</evidence>
<feature type="domain" description="TonB-dependent receptor plug" evidence="13">
    <location>
        <begin position="54"/>
        <end position="165"/>
    </location>
</feature>
<name>A0AAU8A4K1_9BURK</name>
<dbReference type="InterPro" id="IPR000531">
    <property type="entry name" value="Beta-barrel_TonB"/>
</dbReference>
<organism evidence="14">
    <name type="scientific">Polynucleobacter sp. UK-FUSCHL-C3</name>
    <dbReference type="NCBI Taxonomy" id="2955208"/>
    <lineage>
        <taxon>Bacteria</taxon>
        <taxon>Pseudomonadati</taxon>
        <taxon>Pseudomonadota</taxon>
        <taxon>Betaproteobacteria</taxon>
        <taxon>Burkholderiales</taxon>
        <taxon>Burkholderiaceae</taxon>
        <taxon>Polynucleobacter</taxon>
    </lineage>
</organism>
<keyword evidence="3 10" id="KW-0813">Transport</keyword>
<evidence type="ECO:0000256" key="9">
    <source>
        <dbReference type="ARBA" id="ARBA00023237"/>
    </source>
</evidence>
<dbReference type="Gene3D" id="2.40.170.20">
    <property type="entry name" value="TonB-dependent receptor, beta-barrel domain"/>
    <property type="match status" value="1"/>
</dbReference>
<dbReference type="RefSeq" id="WP_353439531.1">
    <property type="nucleotide sequence ID" value="NZ_CP099959.1"/>
</dbReference>
<proteinExistence type="inferred from homology"/>
<dbReference type="Pfam" id="PF07715">
    <property type="entry name" value="Plug"/>
    <property type="match status" value="1"/>
</dbReference>
<dbReference type="InterPro" id="IPR012910">
    <property type="entry name" value="Plug_dom"/>
</dbReference>
<keyword evidence="8 14" id="KW-0675">Receptor</keyword>
<evidence type="ECO:0000256" key="1">
    <source>
        <dbReference type="ARBA" id="ARBA00004571"/>
    </source>
</evidence>
<evidence type="ECO:0000256" key="8">
    <source>
        <dbReference type="ARBA" id="ARBA00023170"/>
    </source>
</evidence>
<dbReference type="GO" id="GO:0009279">
    <property type="term" value="C:cell outer membrane"/>
    <property type="evidence" value="ECO:0007669"/>
    <property type="project" value="UniProtKB-SubCell"/>
</dbReference>
<dbReference type="InterPro" id="IPR037066">
    <property type="entry name" value="Plug_dom_sf"/>
</dbReference>
<keyword evidence="9 10" id="KW-0998">Cell outer membrane</keyword>
<evidence type="ECO:0000256" key="6">
    <source>
        <dbReference type="ARBA" id="ARBA00023077"/>
    </source>
</evidence>
<keyword evidence="6 11" id="KW-0798">TonB box</keyword>
<evidence type="ECO:0000256" key="3">
    <source>
        <dbReference type="ARBA" id="ARBA00022448"/>
    </source>
</evidence>
<dbReference type="GO" id="GO:0015344">
    <property type="term" value="F:siderophore uptake transmembrane transporter activity"/>
    <property type="evidence" value="ECO:0007669"/>
    <property type="project" value="TreeGrafter"/>
</dbReference>
<protein>
    <submittedName>
        <fullName evidence="14">TonB-dependent receptor</fullName>
    </submittedName>
</protein>